<protein>
    <recommendedName>
        <fullName evidence="5">PPIase cyclophilin-type domain-containing protein</fullName>
    </recommendedName>
</protein>
<keyword evidence="2" id="KW-0732">Signal</keyword>
<comment type="caution">
    <text evidence="3">The sequence shown here is derived from an EMBL/GenBank/DDBJ whole genome shotgun (WGS) entry which is preliminary data.</text>
</comment>
<reference evidence="3 4" key="1">
    <citation type="journal article" date="2012" name="Genome Biol.">
        <title>Genome and low-iron response of an oceanic diatom adapted to chronic iron limitation.</title>
        <authorList>
            <person name="Lommer M."/>
            <person name="Specht M."/>
            <person name="Roy A.S."/>
            <person name="Kraemer L."/>
            <person name="Andreson R."/>
            <person name="Gutowska M.A."/>
            <person name="Wolf J."/>
            <person name="Bergner S.V."/>
            <person name="Schilhabel M.B."/>
            <person name="Klostermeier U.C."/>
            <person name="Beiko R.G."/>
            <person name="Rosenstiel P."/>
            <person name="Hippler M."/>
            <person name="Laroche J."/>
        </authorList>
    </citation>
    <scope>NUCLEOTIDE SEQUENCE [LARGE SCALE GENOMIC DNA]</scope>
    <source>
        <strain evidence="3 4">CCMP1005</strain>
    </source>
</reference>
<evidence type="ECO:0000256" key="2">
    <source>
        <dbReference type="SAM" id="SignalP"/>
    </source>
</evidence>
<accession>K0TH76</accession>
<proteinExistence type="predicted"/>
<dbReference type="AlphaFoldDB" id="K0TH76"/>
<feature type="signal peptide" evidence="2">
    <location>
        <begin position="1"/>
        <end position="19"/>
    </location>
</feature>
<evidence type="ECO:0000313" key="3">
    <source>
        <dbReference type="EMBL" id="EJK76369.1"/>
    </source>
</evidence>
<evidence type="ECO:0008006" key="5">
    <source>
        <dbReference type="Google" id="ProtNLM"/>
    </source>
</evidence>
<organism evidence="3 4">
    <name type="scientific">Thalassiosira oceanica</name>
    <name type="common">Marine diatom</name>
    <dbReference type="NCBI Taxonomy" id="159749"/>
    <lineage>
        <taxon>Eukaryota</taxon>
        <taxon>Sar</taxon>
        <taxon>Stramenopiles</taxon>
        <taxon>Ochrophyta</taxon>
        <taxon>Bacillariophyta</taxon>
        <taxon>Coscinodiscophyceae</taxon>
        <taxon>Thalassiosirophycidae</taxon>
        <taxon>Thalassiosirales</taxon>
        <taxon>Thalassiosiraceae</taxon>
        <taxon>Thalassiosira</taxon>
    </lineage>
</organism>
<sequence length="232" mass="24738">MKIQLAVATVAALLSSVNAAVSPLANFAAETADVENVGERKRGHASKRERQGGAVSIAALLALLDARENFQVEEIETPETTALNAARKSPARDLIQRPSSTSTTRPVVSPGFLRTKTLNTTFKRLHCRATSPFGGELEGPGIISFTKHLRGSQDGVQGYHKAPRAHSPGGVLGILGEQLECAPEGIFFTRHFINCVNYGRPQSLEFLVLPDGPGDPGNSAVREILPDLTPVP</sequence>
<feature type="region of interest" description="Disordered" evidence="1">
    <location>
        <begin position="81"/>
        <end position="109"/>
    </location>
</feature>
<feature type="compositionally biased region" description="Low complexity" evidence="1">
    <location>
        <begin position="97"/>
        <end position="109"/>
    </location>
</feature>
<name>K0TH76_THAOC</name>
<dbReference type="Proteomes" id="UP000266841">
    <property type="component" value="Unassembled WGS sequence"/>
</dbReference>
<evidence type="ECO:0000256" key="1">
    <source>
        <dbReference type="SAM" id="MobiDB-lite"/>
    </source>
</evidence>
<keyword evidence="4" id="KW-1185">Reference proteome</keyword>
<evidence type="ECO:0000313" key="4">
    <source>
        <dbReference type="Proteomes" id="UP000266841"/>
    </source>
</evidence>
<dbReference type="EMBL" id="AGNL01002251">
    <property type="protein sequence ID" value="EJK76369.1"/>
    <property type="molecule type" value="Genomic_DNA"/>
</dbReference>
<feature type="chain" id="PRO_5003837955" description="PPIase cyclophilin-type domain-containing protein" evidence="2">
    <location>
        <begin position="20"/>
        <end position="232"/>
    </location>
</feature>
<gene>
    <name evidence="3" type="ORF">THAOC_01871</name>
</gene>